<dbReference type="Pfam" id="PF17919">
    <property type="entry name" value="RT_RNaseH_2"/>
    <property type="match status" value="1"/>
</dbReference>
<dbReference type="Gene3D" id="3.30.70.270">
    <property type="match status" value="2"/>
</dbReference>
<dbReference type="Gene3D" id="3.10.10.10">
    <property type="entry name" value="HIV Type 1 Reverse Transcriptase, subunit A, domain 1"/>
    <property type="match status" value="1"/>
</dbReference>
<dbReference type="Pfam" id="PF17921">
    <property type="entry name" value="Integrase_H2C2"/>
    <property type="match status" value="1"/>
</dbReference>
<dbReference type="PANTHER" id="PTHR37984">
    <property type="entry name" value="PROTEIN CBG26694"/>
    <property type="match status" value="1"/>
</dbReference>
<evidence type="ECO:0000259" key="2">
    <source>
        <dbReference type="PROSITE" id="PS50878"/>
    </source>
</evidence>
<dbReference type="InterPro" id="IPR050951">
    <property type="entry name" value="Retrovirus_Pol_polyprotein"/>
</dbReference>
<reference evidence="5" key="1">
    <citation type="journal article" date="2015" name="Proc. Natl. Acad. Sci. U.S.A.">
        <title>Genome sequence of the Asian Tiger mosquito, Aedes albopictus, reveals insights into its biology, genetics, and evolution.</title>
        <authorList>
            <person name="Chen X.G."/>
            <person name="Jiang X."/>
            <person name="Gu J."/>
            <person name="Xu M."/>
            <person name="Wu Y."/>
            <person name="Deng Y."/>
            <person name="Zhang C."/>
            <person name="Bonizzoni M."/>
            <person name="Dermauw W."/>
            <person name="Vontas J."/>
            <person name="Armbruster P."/>
            <person name="Huang X."/>
            <person name="Yang Y."/>
            <person name="Zhang H."/>
            <person name="He W."/>
            <person name="Peng H."/>
            <person name="Liu Y."/>
            <person name="Wu K."/>
            <person name="Chen J."/>
            <person name="Lirakis M."/>
            <person name="Topalis P."/>
            <person name="Van Leeuwen T."/>
            <person name="Hall A.B."/>
            <person name="Jiang X."/>
            <person name="Thorpe C."/>
            <person name="Mueller R.L."/>
            <person name="Sun C."/>
            <person name="Waterhouse R.M."/>
            <person name="Yan G."/>
            <person name="Tu Z.J."/>
            <person name="Fang X."/>
            <person name="James A.A."/>
        </authorList>
    </citation>
    <scope>NUCLEOTIDE SEQUENCE [LARGE SCALE GENOMIC DNA]</scope>
    <source>
        <strain evidence="5">Foshan</strain>
    </source>
</reference>
<dbReference type="Proteomes" id="UP000069940">
    <property type="component" value="Unassembled WGS sequence"/>
</dbReference>
<organism evidence="4 5">
    <name type="scientific">Aedes albopictus</name>
    <name type="common">Asian tiger mosquito</name>
    <name type="synonym">Stegomyia albopicta</name>
    <dbReference type="NCBI Taxonomy" id="7160"/>
    <lineage>
        <taxon>Eukaryota</taxon>
        <taxon>Metazoa</taxon>
        <taxon>Ecdysozoa</taxon>
        <taxon>Arthropoda</taxon>
        <taxon>Hexapoda</taxon>
        <taxon>Insecta</taxon>
        <taxon>Pterygota</taxon>
        <taxon>Neoptera</taxon>
        <taxon>Endopterygota</taxon>
        <taxon>Diptera</taxon>
        <taxon>Nematocera</taxon>
        <taxon>Culicoidea</taxon>
        <taxon>Culicidae</taxon>
        <taxon>Culicinae</taxon>
        <taxon>Aedini</taxon>
        <taxon>Aedes</taxon>
        <taxon>Stegomyia</taxon>
    </lineage>
</organism>
<name>A0ABM1Y2B3_AEDAL</name>
<dbReference type="InterPro" id="IPR036397">
    <property type="entry name" value="RNaseH_sf"/>
</dbReference>
<dbReference type="Pfam" id="PF00078">
    <property type="entry name" value="RVT_1"/>
    <property type="match status" value="1"/>
</dbReference>
<dbReference type="PANTHER" id="PTHR37984:SF11">
    <property type="entry name" value="INTEGRASE CATALYTIC DOMAIN-CONTAINING PROTEIN"/>
    <property type="match status" value="1"/>
</dbReference>
<dbReference type="InterPro" id="IPR000477">
    <property type="entry name" value="RT_dom"/>
</dbReference>
<dbReference type="RefSeq" id="XP_062713516.1">
    <property type="nucleotide sequence ID" value="XM_062857532.1"/>
</dbReference>
<feature type="domain" description="Reverse transcriptase" evidence="2">
    <location>
        <begin position="1"/>
        <end position="162"/>
    </location>
</feature>
<dbReference type="PROSITE" id="PS50994">
    <property type="entry name" value="INTEGRASE"/>
    <property type="match status" value="1"/>
</dbReference>
<reference evidence="4" key="2">
    <citation type="submission" date="2025-05" db="UniProtKB">
        <authorList>
            <consortium name="EnsemblMetazoa"/>
        </authorList>
    </citation>
    <scope>IDENTIFICATION</scope>
    <source>
        <strain evidence="4">Foshan</strain>
    </source>
</reference>
<dbReference type="InterPro" id="IPR001584">
    <property type="entry name" value="Integrase_cat-core"/>
</dbReference>
<dbReference type="InterPro" id="IPR012337">
    <property type="entry name" value="RNaseH-like_sf"/>
</dbReference>
<dbReference type="InterPro" id="IPR041577">
    <property type="entry name" value="RT_RNaseH_2"/>
</dbReference>
<protein>
    <recommendedName>
        <fullName evidence="1">RNA-directed DNA polymerase</fullName>
        <ecNumber evidence="1">2.7.7.49</ecNumber>
    </recommendedName>
</protein>
<dbReference type="CDD" id="cd01647">
    <property type="entry name" value="RT_LTR"/>
    <property type="match status" value="1"/>
</dbReference>
<dbReference type="EC" id="2.7.7.49" evidence="1"/>
<dbReference type="Gene3D" id="3.10.20.370">
    <property type="match status" value="1"/>
</dbReference>
<dbReference type="GeneID" id="115266131"/>
<dbReference type="CDD" id="cd09274">
    <property type="entry name" value="RNase_HI_RT_Ty3"/>
    <property type="match status" value="1"/>
</dbReference>
<sequence length="799" mass="91054">MSAVPKGKDDFRLVVNMRAPNKAIKREYFRLPLIQEMKAQLHGAKFFTKLDLTSAFYHLELAKESRDLTTFLAESGMYRFTRLMFGVNCAPEIFQREMSRILKDIKNVIVYIDDILIFGNSIEDLRRTVAQVLQALRANNLSLNIEKCEFDKERINFLGHELDEQGFHIDEMKIKHIQKFREPTTASELRSFLGLASFISPYIRNFADITSPLWEVATTKTWTWGPVQSTAFEVVKSKIVRSTVALGYFSDKDRTILYTDASPNALGAVLVQEGKGNTPRIISFASKALTATEKRYAQNQREALGAVWAVEYFSYYLLGRHFTLRTDAKGVAFILNRSREDSKRALTRADGWALRLSPYSYTVEYVEGKFNIADPSSRLYTGSDDPFNEAQSPWEIARIEAVATGFLTEEVIRNATADDVTLPQVMEALESEKWTRQLHRYESVAKDLYVKNGMLVKQGCVVIPEALRKKTLEIAHKGHPMTAKLKSILRERVWWPGMPKDAEEWVKSCEACATNGRPEKAIPMERIFAPKTVWETVALDFNGPYARFGGIYILVVLEDIFDHEGFPIHIRTDNGPPFNGEDFSKYCAERGITNVFSTPLFPQQNGLAENCMKLINKAMATAVSVGTDYNDELQSAIKAHNSAAHSITKVPPEELMFGRKIRRWLPLLNPGKVNHDDEKINSRDMKAKLTGKQYEDRRRGAKRSQITPGDTVIIERHSRTKGESRFDPRKYTVTEQNKGNLVLTGPDGQQLKRHVTQTKRVHEWRAPDPTHKDQELAVKRQYSSKDHVRSANSPNLLRT</sequence>
<feature type="domain" description="Integrase catalytic" evidence="3">
    <location>
        <begin position="552"/>
        <end position="660"/>
    </location>
</feature>
<dbReference type="InterPro" id="IPR043502">
    <property type="entry name" value="DNA/RNA_pol_sf"/>
</dbReference>
<dbReference type="SUPFAM" id="SSF56672">
    <property type="entry name" value="DNA/RNA polymerases"/>
    <property type="match status" value="1"/>
</dbReference>
<evidence type="ECO:0000313" key="4">
    <source>
        <dbReference type="EnsemblMetazoa" id="AALFPA23_005015.P6303"/>
    </source>
</evidence>
<accession>A0ABM1Y2B3</accession>
<dbReference type="InterPro" id="IPR041588">
    <property type="entry name" value="Integrase_H2C2"/>
</dbReference>
<evidence type="ECO:0000256" key="1">
    <source>
        <dbReference type="ARBA" id="ARBA00012493"/>
    </source>
</evidence>
<dbReference type="PROSITE" id="PS50878">
    <property type="entry name" value="RT_POL"/>
    <property type="match status" value="1"/>
</dbReference>
<dbReference type="Gene3D" id="3.30.420.10">
    <property type="entry name" value="Ribonuclease H-like superfamily/Ribonuclease H"/>
    <property type="match status" value="1"/>
</dbReference>
<dbReference type="EnsemblMetazoa" id="AALFPA23_005015.R6303">
    <property type="protein sequence ID" value="AALFPA23_005015.P6303"/>
    <property type="gene ID" value="AALFPA23_005015"/>
</dbReference>
<dbReference type="InterPro" id="IPR043128">
    <property type="entry name" value="Rev_trsase/Diguanyl_cyclase"/>
</dbReference>
<evidence type="ECO:0000259" key="3">
    <source>
        <dbReference type="PROSITE" id="PS50994"/>
    </source>
</evidence>
<dbReference type="Gene3D" id="1.10.340.70">
    <property type="match status" value="1"/>
</dbReference>
<proteinExistence type="predicted"/>
<dbReference type="SUPFAM" id="SSF53098">
    <property type="entry name" value="Ribonuclease H-like"/>
    <property type="match status" value="1"/>
</dbReference>
<evidence type="ECO:0000313" key="5">
    <source>
        <dbReference type="Proteomes" id="UP000069940"/>
    </source>
</evidence>
<keyword evidence="5" id="KW-1185">Reference proteome</keyword>